<comment type="caution">
    <text evidence="1">The sequence shown here is derived from an EMBL/GenBank/DDBJ whole genome shotgun (WGS) entry which is preliminary data.</text>
</comment>
<organism evidence="1 2">
    <name type="scientific">[Clostridium] methylpentosum DSM 5476</name>
    <dbReference type="NCBI Taxonomy" id="537013"/>
    <lineage>
        <taxon>Bacteria</taxon>
        <taxon>Bacillati</taxon>
        <taxon>Bacillota</taxon>
        <taxon>Clostridia</taxon>
        <taxon>Eubacteriales</taxon>
        <taxon>Oscillospiraceae</taxon>
        <taxon>Oscillospiraceae incertae sedis</taxon>
    </lineage>
</organism>
<protein>
    <submittedName>
        <fullName evidence="1">Uncharacterized protein</fullName>
    </submittedName>
</protein>
<proteinExistence type="predicted"/>
<evidence type="ECO:0000313" key="2">
    <source>
        <dbReference type="Proteomes" id="UP000003340"/>
    </source>
</evidence>
<name>C0ECK6_9FIRM</name>
<keyword evidence="2" id="KW-1185">Reference proteome</keyword>
<dbReference type="HOGENOM" id="CLU_3231826_0_0_9"/>
<dbReference type="AlphaFoldDB" id="C0ECK6"/>
<dbReference type="Proteomes" id="UP000003340">
    <property type="component" value="Unassembled WGS sequence"/>
</dbReference>
<dbReference type="EMBL" id="ACEC01000052">
    <property type="protein sequence ID" value="EEG30822.1"/>
    <property type="molecule type" value="Genomic_DNA"/>
</dbReference>
<accession>C0ECK6</accession>
<reference evidence="1 2" key="2">
    <citation type="submission" date="2009-02" db="EMBL/GenBank/DDBJ databases">
        <title>Draft genome sequence of Clostridium methylpentosum (DSM 5476).</title>
        <authorList>
            <person name="Sudarsanam P."/>
            <person name="Ley R."/>
            <person name="Guruge J."/>
            <person name="Turnbaugh P.J."/>
            <person name="Mahowald M."/>
            <person name="Liep D."/>
            <person name="Gordon J."/>
        </authorList>
    </citation>
    <scope>NUCLEOTIDE SEQUENCE [LARGE SCALE GENOMIC DNA]</scope>
    <source>
        <strain evidence="1 2">DSM 5476</strain>
    </source>
</reference>
<evidence type="ECO:0000313" key="1">
    <source>
        <dbReference type="EMBL" id="EEG30822.1"/>
    </source>
</evidence>
<sequence>MFACNRCFAATVILFAGGRFVSDCSPETLQIHFFSLNYFLFDQ</sequence>
<gene>
    <name evidence="1" type="ORF">CLOSTMETH_01577</name>
</gene>
<reference evidence="1 2" key="1">
    <citation type="submission" date="2009-01" db="EMBL/GenBank/DDBJ databases">
        <authorList>
            <person name="Fulton L."/>
            <person name="Clifton S."/>
            <person name="Fulton B."/>
            <person name="Xu J."/>
            <person name="Minx P."/>
            <person name="Pepin K.H."/>
            <person name="Johnson M."/>
            <person name="Bhonagiri V."/>
            <person name="Nash W.E."/>
            <person name="Mardis E.R."/>
            <person name="Wilson R.K."/>
        </authorList>
    </citation>
    <scope>NUCLEOTIDE SEQUENCE [LARGE SCALE GENOMIC DNA]</scope>
    <source>
        <strain evidence="1 2">DSM 5476</strain>
    </source>
</reference>